<dbReference type="PANTHER" id="PTHR43250:SF2">
    <property type="entry name" value="EXODEOXYRIBONUCLEASE III"/>
    <property type="match status" value="1"/>
</dbReference>
<dbReference type="InterPro" id="IPR037493">
    <property type="entry name" value="ExoIII-like"/>
</dbReference>
<comment type="cofactor">
    <cofactor evidence="1">
        <name>Mg(2+)</name>
        <dbReference type="ChEBI" id="CHEBI:18420"/>
    </cofactor>
</comment>
<comment type="caution">
    <text evidence="7">The sequence shown here is derived from an EMBL/GenBank/DDBJ whole genome shotgun (WGS) entry which is preliminary data.</text>
</comment>
<dbReference type="InterPro" id="IPR004808">
    <property type="entry name" value="AP_endonuc_1"/>
</dbReference>
<dbReference type="NCBIfam" id="TIGR00633">
    <property type="entry name" value="xth"/>
    <property type="match status" value="1"/>
</dbReference>
<keyword evidence="3" id="KW-0479">Metal-binding</keyword>
<name>A0ABX2AGQ6_9PROT</name>
<dbReference type="PANTHER" id="PTHR43250">
    <property type="entry name" value="EXODEOXYRIBONUCLEASE III"/>
    <property type="match status" value="1"/>
</dbReference>
<protein>
    <submittedName>
        <fullName evidence="7">Exodeoxyribonuclease III</fullName>
    </submittedName>
</protein>
<evidence type="ECO:0000313" key="7">
    <source>
        <dbReference type="EMBL" id="NPC66872.1"/>
    </source>
</evidence>
<evidence type="ECO:0000256" key="2">
    <source>
        <dbReference type="ARBA" id="ARBA00007092"/>
    </source>
</evidence>
<dbReference type="InterPro" id="IPR020847">
    <property type="entry name" value="AP_endonuclease_F1_BS"/>
</dbReference>
<accession>A0ABX2AGQ6</accession>
<dbReference type="Pfam" id="PF03372">
    <property type="entry name" value="Exo_endo_phos"/>
    <property type="match status" value="1"/>
</dbReference>
<dbReference type="PROSITE" id="PS00726">
    <property type="entry name" value="AP_NUCLEASE_F1_1"/>
    <property type="match status" value="1"/>
</dbReference>
<keyword evidence="4" id="KW-0378">Hydrolase</keyword>
<evidence type="ECO:0000256" key="1">
    <source>
        <dbReference type="ARBA" id="ARBA00001946"/>
    </source>
</evidence>
<gene>
    <name evidence="7" type="ORF">HNW77_10790</name>
</gene>
<evidence type="ECO:0000256" key="5">
    <source>
        <dbReference type="ARBA" id="ARBA00022842"/>
    </source>
</evidence>
<evidence type="ECO:0000259" key="6">
    <source>
        <dbReference type="Pfam" id="PF03372"/>
    </source>
</evidence>
<dbReference type="Proteomes" id="UP000623090">
    <property type="component" value="Unassembled WGS sequence"/>
</dbReference>
<reference evidence="7 8" key="1">
    <citation type="journal article" date="2020" name="Microorganisms">
        <title>Description of Komagataeibacter melaceti sp. nov. and Komagataeibacter melomenusus sp. nov. Isolated from Apple Cider Vinegar.</title>
        <authorList>
            <person name="Maric L."/>
            <person name="Cleenwerck I."/>
            <person name="Accetto T."/>
            <person name="Vandamme P."/>
            <person name="Trcek J."/>
        </authorList>
    </citation>
    <scope>NUCLEOTIDE SEQUENCE [LARGE SCALE GENOMIC DNA]</scope>
    <source>
        <strain evidence="7 8">AV436</strain>
    </source>
</reference>
<proteinExistence type="inferred from homology"/>
<comment type="similarity">
    <text evidence="2">Belongs to the DNA repair enzymes AP/ExoA family.</text>
</comment>
<dbReference type="InterPro" id="IPR005135">
    <property type="entry name" value="Endo/exonuclease/phosphatase"/>
</dbReference>
<keyword evidence="5" id="KW-0460">Magnesium</keyword>
<dbReference type="Gene3D" id="3.60.10.10">
    <property type="entry name" value="Endonuclease/exonuclease/phosphatase"/>
    <property type="match status" value="1"/>
</dbReference>
<keyword evidence="8" id="KW-1185">Reference proteome</keyword>
<organism evidence="7 8">
    <name type="scientific">Komagataeibacter melomenusus</name>
    <dbReference type="NCBI Taxonomy" id="2766578"/>
    <lineage>
        <taxon>Bacteria</taxon>
        <taxon>Pseudomonadati</taxon>
        <taxon>Pseudomonadota</taxon>
        <taxon>Alphaproteobacteria</taxon>
        <taxon>Acetobacterales</taxon>
        <taxon>Acetobacteraceae</taxon>
        <taxon>Komagataeibacter</taxon>
    </lineage>
</organism>
<dbReference type="SUPFAM" id="SSF56219">
    <property type="entry name" value="DNase I-like"/>
    <property type="match status" value="1"/>
</dbReference>
<feature type="domain" description="Endonuclease/exonuclease/phosphatase" evidence="6">
    <location>
        <begin position="54"/>
        <end position="305"/>
    </location>
</feature>
<dbReference type="InterPro" id="IPR036691">
    <property type="entry name" value="Endo/exonu/phosph_ase_sf"/>
</dbReference>
<evidence type="ECO:0000256" key="3">
    <source>
        <dbReference type="ARBA" id="ARBA00022723"/>
    </source>
</evidence>
<dbReference type="PROSITE" id="PS51435">
    <property type="entry name" value="AP_NUCLEASE_F1_4"/>
    <property type="match status" value="1"/>
</dbReference>
<evidence type="ECO:0000313" key="8">
    <source>
        <dbReference type="Proteomes" id="UP000623090"/>
    </source>
</evidence>
<dbReference type="CDD" id="cd09086">
    <property type="entry name" value="ExoIII-like_AP-endo"/>
    <property type="match status" value="1"/>
</dbReference>
<dbReference type="EMBL" id="JABJWC010000026">
    <property type="protein sequence ID" value="NPC66872.1"/>
    <property type="molecule type" value="Genomic_DNA"/>
</dbReference>
<sequence length="314" mass="35497">MASVCPDAWIAILQEISAAFCHSFLFSSCAAPCGEKNILVSLPRIGNAADMRIVTWNINSLRLRMPLLARLCQDTSPDLVCLQETKVPDALFPLADVRALGFEHVVFRGMKGYNGVAILSRQPVTVLEETPDWCEKGDCRHIAVRHGTGVNAIDVHDFYVPAGGDVPDPVENPKFAHKLAFVEEARAWFSARDMRRTVLVGDLNIAPLEQDVWSHKQLLRIVSHTPAETERLLAWQQTGFIDAMREFVPPDEKLYTWWSYRNRDWSASNRGRRLDHVWVTPDLRPALRGMEVLRAARDWEKPSDHVPVLIDIDG</sequence>
<evidence type="ECO:0000256" key="4">
    <source>
        <dbReference type="ARBA" id="ARBA00022801"/>
    </source>
</evidence>